<dbReference type="InterPro" id="IPR042856">
    <property type="entry name" value="RSP14"/>
</dbReference>
<reference evidence="2" key="1">
    <citation type="submission" date="2021-01" db="EMBL/GenBank/DDBJ databases">
        <authorList>
            <person name="Corre E."/>
            <person name="Pelletier E."/>
            <person name="Niang G."/>
            <person name="Scheremetjew M."/>
            <person name="Finn R."/>
            <person name="Kale V."/>
            <person name="Holt S."/>
            <person name="Cochrane G."/>
            <person name="Meng A."/>
            <person name="Brown T."/>
            <person name="Cohen L."/>
        </authorList>
    </citation>
    <scope>NUCLEOTIDE SEQUENCE</scope>
    <source>
        <strain evidence="2">CCMP 2712</strain>
    </source>
</reference>
<gene>
    <name evidence="2" type="ORF">GTHE00462_LOCUS38661</name>
</gene>
<feature type="repeat" description="ARM" evidence="1">
    <location>
        <begin position="239"/>
        <end position="281"/>
    </location>
</feature>
<feature type="repeat" description="ARM" evidence="1">
    <location>
        <begin position="157"/>
        <end position="191"/>
    </location>
</feature>
<dbReference type="InterPro" id="IPR011989">
    <property type="entry name" value="ARM-like"/>
</dbReference>
<sequence length="356" mass="38749">MSDTTDDLSSAKLKPGATLDRFNDAVKRGESGAHGNILVDNPGLVEDLAIEFYKFNENPKESPNLEVEEEDDCSFLMDCLDHDSCADDADLALALLRMLKVLSRKYANRCNLELEDIRIISKYLHNKESLYVAGEAASIFLNICYEKENVLMVIQENVVQPLAELLDSPFEDVQANAAGALQSLSFQEEGRVHMREAEVLPSLFPLLTHSSVKVRTRTVGVIHNMSSDVGSIKIIRTGNAIKELVRMLAAPQVSICGSAAGAIQNLSREQASKQEIVEAGGIPPLLDLMFGSDVQSQVCAAGALLNLLGPQLESDPNTGIQTPFNLSQRRGLSRLVMLSVVTGMAFHGLYSDDAES</sequence>
<dbReference type="PANTHER" id="PTHR15599:SF3">
    <property type="entry name" value="ARMADILLO REPEAT-CONTAINING DOMAIN-CONTAINING PROTEIN"/>
    <property type="match status" value="1"/>
</dbReference>
<dbReference type="SUPFAM" id="SSF48371">
    <property type="entry name" value="ARM repeat"/>
    <property type="match status" value="1"/>
</dbReference>
<dbReference type="InterPro" id="IPR000225">
    <property type="entry name" value="Armadillo"/>
</dbReference>
<protein>
    <submittedName>
        <fullName evidence="2">Uncharacterized protein</fullName>
    </submittedName>
</protein>
<dbReference type="Gene3D" id="1.25.10.10">
    <property type="entry name" value="Leucine-rich Repeat Variant"/>
    <property type="match status" value="1"/>
</dbReference>
<dbReference type="InterPro" id="IPR016024">
    <property type="entry name" value="ARM-type_fold"/>
</dbReference>
<dbReference type="OMA" id="QAQVCAS"/>
<dbReference type="Pfam" id="PF00514">
    <property type="entry name" value="Arm"/>
    <property type="match status" value="2"/>
</dbReference>
<dbReference type="AlphaFoldDB" id="A0A7S4PMP3"/>
<proteinExistence type="predicted"/>
<accession>A0A7S4PMP3</accession>
<dbReference type="EMBL" id="HBKN01049466">
    <property type="protein sequence ID" value="CAE2340124.1"/>
    <property type="molecule type" value="Transcribed_RNA"/>
</dbReference>
<dbReference type="PANTHER" id="PTHR15599">
    <property type="entry name" value="RTDR1"/>
    <property type="match status" value="1"/>
</dbReference>
<evidence type="ECO:0000313" key="2">
    <source>
        <dbReference type="EMBL" id="CAE2340124.1"/>
    </source>
</evidence>
<dbReference type="PROSITE" id="PS50176">
    <property type="entry name" value="ARM_REPEAT"/>
    <property type="match status" value="2"/>
</dbReference>
<evidence type="ECO:0000256" key="1">
    <source>
        <dbReference type="PROSITE-ProRule" id="PRU00259"/>
    </source>
</evidence>
<name>A0A7S4PMP3_GUITH</name>
<dbReference type="SMART" id="SM00185">
    <property type="entry name" value="ARM"/>
    <property type="match status" value="4"/>
</dbReference>
<organism evidence="2">
    <name type="scientific">Guillardia theta</name>
    <name type="common">Cryptophyte</name>
    <name type="synonym">Cryptomonas phi</name>
    <dbReference type="NCBI Taxonomy" id="55529"/>
    <lineage>
        <taxon>Eukaryota</taxon>
        <taxon>Cryptophyceae</taxon>
        <taxon>Pyrenomonadales</taxon>
        <taxon>Geminigeraceae</taxon>
        <taxon>Guillardia</taxon>
    </lineage>
</organism>